<accession>A0A8S5S7U4</accession>
<dbReference type="SUPFAM" id="SSF47598">
    <property type="entry name" value="Ribbon-helix-helix"/>
    <property type="match status" value="1"/>
</dbReference>
<dbReference type="InterPro" id="IPR010985">
    <property type="entry name" value="Ribbon_hlx_hlx"/>
</dbReference>
<protein>
    <submittedName>
        <fullName evidence="1">Antitoxin</fullName>
    </submittedName>
</protein>
<dbReference type="Pfam" id="PF05534">
    <property type="entry name" value="HicB"/>
    <property type="match status" value="1"/>
</dbReference>
<dbReference type="SUPFAM" id="SSF143100">
    <property type="entry name" value="TTHA1013/TTHA0281-like"/>
    <property type="match status" value="1"/>
</dbReference>
<name>A0A8S5S7U4_9CAUD</name>
<dbReference type="InterPro" id="IPR008651">
    <property type="entry name" value="Uncharacterised_HicB"/>
</dbReference>
<proteinExistence type="predicted"/>
<sequence>MTLEHLLERNYGYTIRPFEDEYFKGFVGKYTDLPVEVYGTTEEETLEDLKLAKEEYFATCIKEGTAGSIPKPTLAVSTEFSGRVTARLGKTLHRRLVEYADYDSVSLNQAMQMLIERGLQETNINRFETKLETTNEHQETIAKEVIALRMNTRIEAVPNKTSLIK</sequence>
<reference evidence="1" key="1">
    <citation type="journal article" date="2021" name="Proc. Natl. Acad. Sci. U.S.A.">
        <title>A Catalog of Tens of Thousands of Viruses from Human Metagenomes Reveals Hidden Associations with Chronic Diseases.</title>
        <authorList>
            <person name="Tisza M.J."/>
            <person name="Buck C.B."/>
        </authorList>
    </citation>
    <scope>NUCLEOTIDE SEQUENCE</scope>
    <source>
        <strain evidence="1">CtBrh2</strain>
    </source>
</reference>
<dbReference type="GO" id="GO:0006355">
    <property type="term" value="P:regulation of DNA-templated transcription"/>
    <property type="evidence" value="ECO:0007669"/>
    <property type="project" value="InterPro"/>
</dbReference>
<evidence type="ECO:0000313" key="1">
    <source>
        <dbReference type="EMBL" id="DAF46875.1"/>
    </source>
</evidence>
<organism evidence="1">
    <name type="scientific">Siphoviridae sp. ctBrh2</name>
    <dbReference type="NCBI Taxonomy" id="2827804"/>
    <lineage>
        <taxon>Viruses</taxon>
        <taxon>Duplodnaviria</taxon>
        <taxon>Heunggongvirae</taxon>
        <taxon>Uroviricota</taxon>
        <taxon>Caudoviricetes</taxon>
    </lineage>
</organism>
<dbReference type="EMBL" id="BK032545">
    <property type="protein sequence ID" value="DAF46875.1"/>
    <property type="molecule type" value="Genomic_DNA"/>
</dbReference>
<dbReference type="InterPro" id="IPR035069">
    <property type="entry name" value="TTHA1013/TTHA0281-like"/>
</dbReference>